<dbReference type="SUPFAM" id="SSF52540">
    <property type="entry name" value="P-loop containing nucleoside triphosphate hydrolases"/>
    <property type="match status" value="1"/>
</dbReference>
<evidence type="ECO:0000256" key="1">
    <source>
        <dbReference type="SAM" id="Coils"/>
    </source>
</evidence>
<protein>
    <submittedName>
        <fullName evidence="5">Smr domain-containing protein</fullName>
    </submittedName>
</protein>
<feature type="coiled-coil region" evidence="1">
    <location>
        <begin position="728"/>
        <end position="755"/>
    </location>
</feature>
<dbReference type="Gene3D" id="3.40.50.300">
    <property type="entry name" value="P-loop containing nucleotide triphosphate hydrolases"/>
    <property type="match status" value="1"/>
</dbReference>
<feature type="signal peptide" evidence="2">
    <location>
        <begin position="1"/>
        <end position="33"/>
    </location>
</feature>
<dbReference type="PROSITE" id="PS50828">
    <property type="entry name" value="SMR"/>
    <property type="match status" value="1"/>
</dbReference>
<dbReference type="InterPro" id="IPR052772">
    <property type="entry name" value="Endo/PolyKinase_Domain-Protein"/>
</dbReference>
<dbReference type="Gene3D" id="3.30.1370.110">
    <property type="match status" value="1"/>
</dbReference>
<dbReference type="Proteomes" id="UP000036681">
    <property type="component" value="Unplaced"/>
</dbReference>
<evidence type="ECO:0000256" key="2">
    <source>
        <dbReference type="SAM" id="SignalP"/>
    </source>
</evidence>
<dbReference type="GO" id="GO:0004519">
    <property type="term" value="F:endonuclease activity"/>
    <property type="evidence" value="ECO:0007669"/>
    <property type="project" value="TreeGrafter"/>
</dbReference>
<keyword evidence="2" id="KW-0732">Signal</keyword>
<sequence length="905" mass="102106">MFSAGFITRPMKKRRLLLLGFGAFVHPWQGFEAENLCQDTRTKRASRTSRRRGIGSMNMTNGNTHEQCWDGTTDLENIKRCIKDGHPVLLLMRGVPGSGKSYLARELLAGTNGVVHSTDNYFVENGVYTFDANKLQEFHLRNLKEAKNAMSNGIKPIIIDNTNIYARHMQAYITQAVKFLYEVYFVEPQTEWKMKAAECARLVASLFIITLLHTYGGSLKKERENQIEHFRRNTHSIAVEKISYLLETFEAVSLREMIRPVKLKLKPPLEADGDEHTFVAKDFAKFYAGIRWSAPKVPGGEHQTVRLGLPVPPIDGDGNVTDLCGGTAAMNANNEGLTDTKKQHAECGGTVKSGKQLNTKPLVSLLPFKQPSLMPQLTIGVQTSDLIRILYVSGNVDDEILADLATKPQLTIVKRIKVDVDAVKKDRSTQTDWNFIPSELNLLMALFPEEAPADLSHILQRVGIDMTLSIFREIGAKMDVFAHPEEIEVPDESTLLSETFECVRHEPKPNELDAAAVTAASGSSKIDADSNCTVTPAAKPVKNGFYRMELSVDMIRKLSELFGDGRITEAVDSYVDLPLWQWRQIYQAWQGLSITDRYGEVFTYDDFNDEFPDLLGTKEVERPLEEEHRQEALRTSQHCQMKTTGGRRKMDTAARLQLNQLYEKFRDIDRNRIDECFEDNNYSASATETTLNFFIKDECLQPSVVTAPSLPREFDNAKGMPEPDKEDLLCVQQEAMTLQEEIEHCRKKKKELYAKANDVKDARVKQFYILEAQNFDRRAKEYSVKANQRLADANTATNFVDLHFMDVSSALRLLKSKLNALDRPTNLRNGRSGRKVVVVTGYGKSASGFSKLKPAVLQWLNQRGYDHSIVTALLMANVGETCRRRIVGARYHQSANQGEIVVEAK</sequence>
<dbReference type="GO" id="GO:0005634">
    <property type="term" value="C:nucleus"/>
    <property type="evidence" value="ECO:0007669"/>
    <property type="project" value="TreeGrafter"/>
</dbReference>
<organism evidence="4 5">
    <name type="scientific">Ascaris lumbricoides</name>
    <name type="common">Giant roundworm</name>
    <dbReference type="NCBI Taxonomy" id="6252"/>
    <lineage>
        <taxon>Eukaryota</taxon>
        <taxon>Metazoa</taxon>
        <taxon>Ecdysozoa</taxon>
        <taxon>Nematoda</taxon>
        <taxon>Chromadorea</taxon>
        <taxon>Rhabditida</taxon>
        <taxon>Spirurina</taxon>
        <taxon>Ascaridomorpha</taxon>
        <taxon>Ascaridoidea</taxon>
        <taxon>Ascarididae</taxon>
        <taxon>Ascaris</taxon>
    </lineage>
</organism>
<accession>A0A9J2PTN4</accession>
<dbReference type="WBParaSite" id="ALUE_0001281801-mRNA-1">
    <property type="protein sequence ID" value="ALUE_0001281801-mRNA-1"/>
    <property type="gene ID" value="ALUE_0001281801"/>
</dbReference>
<proteinExistence type="predicted"/>
<evidence type="ECO:0000313" key="5">
    <source>
        <dbReference type="WBParaSite" id="ALUE_0001281801-mRNA-1"/>
    </source>
</evidence>
<dbReference type="SMART" id="SM00463">
    <property type="entry name" value="SMR"/>
    <property type="match status" value="1"/>
</dbReference>
<dbReference type="PANTHER" id="PTHR46535:SF1">
    <property type="entry name" value="NEDD4-BINDING PROTEIN 2"/>
    <property type="match status" value="1"/>
</dbReference>
<keyword evidence="4" id="KW-1185">Reference proteome</keyword>
<feature type="domain" description="Smr" evidence="3">
    <location>
        <begin position="800"/>
        <end position="867"/>
    </location>
</feature>
<evidence type="ECO:0000313" key="4">
    <source>
        <dbReference type="Proteomes" id="UP000036681"/>
    </source>
</evidence>
<dbReference type="InterPro" id="IPR002625">
    <property type="entry name" value="Smr_dom"/>
</dbReference>
<dbReference type="PANTHER" id="PTHR46535">
    <property type="entry name" value="NEDD4-BINDING PROTEIN 2"/>
    <property type="match status" value="1"/>
</dbReference>
<keyword evidence="1" id="KW-0175">Coiled coil</keyword>
<name>A0A9J2PTN4_ASCLU</name>
<dbReference type="Pfam" id="PF13671">
    <property type="entry name" value="AAA_33"/>
    <property type="match status" value="1"/>
</dbReference>
<dbReference type="AlphaFoldDB" id="A0A9J2PTN4"/>
<feature type="chain" id="PRO_5039945902" evidence="2">
    <location>
        <begin position="34"/>
        <end position="905"/>
    </location>
</feature>
<dbReference type="SUPFAM" id="SSF160443">
    <property type="entry name" value="SMR domain-like"/>
    <property type="match status" value="1"/>
</dbReference>
<dbReference type="InterPro" id="IPR036063">
    <property type="entry name" value="Smr_dom_sf"/>
</dbReference>
<reference evidence="5" key="1">
    <citation type="submission" date="2023-03" db="UniProtKB">
        <authorList>
            <consortium name="WormBaseParasite"/>
        </authorList>
    </citation>
    <scope>IDENTIFICATION</scope>
</reference>
<dbReference type="InterPro" id="IPR027417">
    <property type="entry name" value="P-loop_NTPase"/>
</dbReference>
<evidence type="ECO:0000259" key="3">
    <source>
        <dbReference type="PROSITE" id="PS50828"/>
    </source>
</evidence>